<dbReference type="EMBL" id="RJAI01000074">
    <property type="protein sequence ID" value="RNF82116.1"/>
    <property type="molecule type" value="Genomic_DNA"/>
</dbReference>
<reference evidence="1 2" key="1">
    <citation type="submission" date="2018-10" db="EMBL/GenBank/DDBJ databases">
        <title>An outbreak of IMP-63 producing strain in France.</title>
        <authorList>
            <person name="Bour M."/>
            <person name="Liapis E."/>
            <person name="Plesiat P."/>
        </authorList>
    </citation>
    <scope>NUCLEOTIDE SEQUENCE [LARGE SCALE GENOMIC DNA]</scope>
    <source>
        <strain evidence="1 2">12917</strain>
    </source>
</reference>
<protein>
    <submittedName>
        <fullName evidence="1">Uncharacterized protein</fullName>
    </submittedName>
</protein>
<sequence>MKPALSGSSSRVFSAGCPTMTVDAVGNALKLTLTVASWEGDDEVLPPEKTQWYKVLGTGKIDDAKGTYTPGADEGDYVIIAGVAKQSGLSWNYSVLPMPYTNVEAQVFAEVNEAFDRLQAARS</sequence>
<gene>
    <name evidence="1" type="ORF">EFK07_25220</name>
</gene>
<organism evidence="1 2">
    <name type="scientific">Pseudomonas putida</name>
    <name type="common">Arthrobacter siderocapsulatus</name>
    <dbReference type="NCBI Taxonomy" id="303"/>
    <lineage>
        <taxon>Bacteria</taxon>
        <taxon>Pseudomonadati</taxon>
        <taxon>Pseudomonadota</taxon>
        <taxon>Gammaproteobacteria</taxon>
        <taxon>Pseudomonadales</taxon>
        <taxon>Pseudomonadaceae</taxon>
        <taxon>Pseudomonas</taxon>
    </lineage>
</organism>
<evidence type="ECO:0000313" key="2">
    <source>
        <dbReference type="Proteomes" id="UP000278162"/>
    </source>
</evidence>
<proteinExistence type="predicted"/>
<dbReference type="Proteomes" id="UP000278162">
    <property type="component" value="Unassembled WGS sequence"/>
</dbReference>
<accession>A0A3M8SRK3</accession>
<dbReference type="AlphaFoldDB" id="A0A3M8SRK3"/>
<evidence type="ECO:0000313" key="1">
    <source>
        <dbReference type="EMBL" id="RNF82116.1"/>
    </source>
</evidence>
<comment type="caution">
    <text evidence="1">The sequence shown here is derived from an EMBL/GenBank/DDBJ whole genome shotgun (WGS) entry which is preliminary data.</text>
</comment>
<name>A0A3M8SRK3_PSEPU</name>